<protein>
    <submittedName>
        <fullName evidence="2">AAA family ATPase</fullName>
    </submittedName>
</protein>
<dbReference type="CDD" id="cd00009">
    <property type="entry name" value="AAA"/>
    <property type="match status" value="1"/>
</dbReference>
<sequence length="281" mass="31895">MKERPFNLTPDPRFLYLSEGHQEALAHLIYGVRERRGFVLLTGEVGTGKTTLLRAFLDNLDEGVRAAYIFNPHMSFVQLLRYACIDFGLSVNGQGKAHLLGDLNRFLLEGFARGENAVLVIDEAQDLSVSALEEIRLLSNLETAEAKLLQLVLVGQPELDAKLDLPALRQLRQRIGLHYRLSSLDWEETQSYIRQRLQVAGVKYPTLFTPKAQREIYRITRGVPRLINLLCDQALLTAYAEGQRSVGPAALRGAARDLGWKRTHRSLFWFLKGIWPLRQAF</sequence>
<dbReference type="InterPro" id="IPR003593">
    <property type="entry name" value="AAA+_ATPase"/>
</dbReference>
<gene>
    <name evidence="2" type="ORF">HYY20_10730</name>
</gene>
<dbReference type="PANTHER" id="PTHR35894:SF1">
    <property type="entry name" value="PHOSPHORIBULOKINASE _ URIDINE KINASE FAMILY"/>
    <property type="match status" value="1"/>
</dbReference>
<dbReference type="SUPFAM" id="SSF52540">
    <property type="entry name" value="P-loop containing nucleoside triphosphate hydrolases"/>
    <property type="match status" value="1"/>
</dbReference>
<reference evidence="2" key="1">
    <citation type="submission" date="2020-07" db="EMBL/GenBank/DDBJ databases">
        <title>Huge and variable diversity of episymbiotic CPR bacteria and DPANN archaea in groundwater ecosystems.</title>
        <authorList>
            <person name="He C.Y."/>
            <person name="Keren R."/>
            <person name="Whittaker M."/>
            <person name="Farag I.F."/>
            <person name="Doudna J."/>
            <person name="Cate J.H.D."/>
            <person name="Banfield J.F."/>
        </authorList>
    </citation>
    <scope>NUCLEOTIDE SEQUENCE</scope>
    <source>
        <strain evidence="2">NC_groundwater_672_Ag_B-0.1um_62_36</strain>
    </source>
</reference>
<dbReference type="Proteomes" id="UP000769766">
    <property type="component" value="Unassembled WGS sequence"/>
</dbReference>
<organism evidence="2 3">
    <name type="scientific">Tectimicrobiota bacterium</name>
    <dbReference type="NCBI Taxonomy" id="2528274"/>
    <lineage>
        <taxon>Bacteria</taxon>
        <taxon>Pseudomonadati</taxon>
        <taxon>Nitrospinota/Tectimicrobiota group</taxon>
        <taxon>Candidatus Tectimicrobiota</taxon>
    </lineage>
</organism>
<comment type="caution">
    <text evidence="2">The sequence shown here is derived from an EMBL/GenBank/DDBJ whole genome shotgun (WGS) entry which is preliminary data.</text>
</comment>
<dbReference type="SMART" id="SM00382">
    <property type="entry name" value="AAA"/>
    <property type="match status" value="1"/>
</dbReference>
<evidence type="ECO:0000259" key="1">
    <source>
        <dbReference type="SMART" id="SM00382"/>
    </source>
</evidence>
<dbReference type="InterPro" id="IPR052026">
    <property type="entry name" value="ExeA_AAA_ATPase_DNA-bind"/>
</dbReference>
<dbReference type="InterPro" id="IPR027417">
    <property type="entry name" value="P-loop_NTPase"/>
</dbReference>
<evidence type="ECO:0000313" key="3">
    <source>
        <dbReference type="Proteomes" id="UP000769766"/>
    </source>
</evidence>
<evidence type="ECO:0000313" key="2">
    <source>
        <dbReference type="EMBL" id="MBI2877345.1"/>
    </source>
</evidence>
<dbReference type="Pfam" id="PF13401">
    <property type="entry name" value="AAA_22"/>
    <property type="match status" value="1"/>
</dbReference>
<dbReference type="PANTHER" id="PTHR35894">
    <property type="entry name" value="GENERAL SECRETION PATHWAY PROTEIN A-RELATED"/>
    <property type="match status" value="1"/>
</dbReference>
<proteinExistence type="predicted"/>
<accession>A0A932G1K1</accession>
<dbReference type="GO" id="GO:0016887">
    <property type="term" value="F:ATP hydrolysis activity"/>
    <property type="evidence" value="ECO:0007669"/>
    <property type="project" value="InterPro"/>
</dbReference>
<dbReference type="InterPro" id="IPR049945">
    <property type="entry name" value="AAA_22"/>
</dbReference>
<feature type="domain" description="AAA+ ATPase" evidence="1">
    <location>
        <begin position="35"/>
        <end position="177"/>
    </location>
</feature>
<dbReference type="Gene3D" id="3.40.50.300">
    <property type="entry name" value="P-loop containing nucleotide triphosphate hydrolases"/>
    <property type="match status" value="1"/>
</dbReference>
<name>A0A932G1K1_UNCTE</name>
<dbReference type="EMBL" id="JACPRF010000329">
    <property type="protein sequence ID" value="MBI2877345.1"/>
    <property type="molecule type" value="Genomic_DNA"/>
</dbReference>
<dbReference type="AlphaFoldDB" id="A0A932G1K1"/>